<gene>
    <name evidence="6" type="ORF">LITE_LOCUS51668</name>
</gene>
<protein>
    <recommendedName>
        <fullName evidence="5">GTD-binding domain-containing protein</fullName>
    </recommendedName>
</protein>
<dbReference type="AlphaFoldDB" id="A0AAV0S5U8"/>
<reference evidence="6" key="1">
    <citation type="submission" date="2022-08" db="EMBL/GenBank/DDBJ databases">
        <authorList>
            <person name="Gutierrez-Valencia J."/>
        </authorList>
    </citation>
    <scope>NUCLEOTIDE SEQUENCE</scope>
</reference>
<dbReference type="EMBL" id="CAMGYJ010000011">
    <property type="protein sequence ID" value="CAI0628523.1"/>
    <property type="molecule type" value="Genomic_DNA"/>
</dbReference>
<comment type="subcellular location">
    <subcellularLocation>
        <location evidence="1">Membrane</location>
    </subcellularLocation>
</comment>
<dbReference type="Proteomes" id="UP001154282">
    <property type="component" value="Unassembled WGS sequence"/>
</dbReference>
<dbReference type="GO" id="GO:0016020">
    <property type="term" value="C:membrane"/>
    <property type="evidence" value="ECO:0007669"/>
    <property type="project" value="UniProtKB-SubCell"/>
</dbReference>
<dbReference type="Pfam" id="PF04576">
    <property type="entry name" value="Zein-binding"/>
    <property type="match status" value="1"/>
</dbReference>
<keyword evidence="2" id="KW-0812">Transmembrane</keyword>
<evidence type="ECO:0000313" key="6">
    <source>
        <dbReference type="EMBL" id="CAI0628523.1"/>
    </source>
</evidence>
<accession>A0AAV0S5U8</accession>
<keyword evidence="4" id="KW-0472">Membrane</keyword>
<dbReference type="PANTHER" id="PTHR31422:SF44">
    <property type="entry name" value="GTD-BINDING DOMAIN-CONTAINING PROTEIN"/>
    <property type="match status" value="1"/>
</dbReference>
<dbReference type="InterPro" id="IPR007656">
    <property type="entry name" value="GTD-bd"/>
</dbReference>
<evidence type="ECO:0000256" key="1">
    <source>
        <dbReference type="ARBA" id="ARBA00004370"/>
    </source>
</evidence>
<evidence type="ECO:0000256" key="4">
    <source>
        <dbReference type="ARBA" id="ARBA00023136"/>
    </source>
</evidence>
<evidence type="ECO:0000259" key="5">
    <source>
        <dbReference type="PROSITE" id="PS51775"/>
    </source>
</evidence>
<proteinExistence type="predicted"/>
<sequence length="149" mass="16778">MAGNPCQPGGFYEHSTLWTDELGIAPKQLLGHLNEVLAIARVNFLPAPKRVADNVVKHLNTIRNLEQAPEAEKVARASLYQELEERVAAASAADEAMAMILLLQEENASLKMELRQSHTMVEETFSCDEEEMNVLQEILIRRERHISFP</sequence>
<keyword evidence="3" id="KW-1133">Transmembrane helix</keyword>
<dbReference type="GO" id="GO:0080115">
    <property type="term" value="F:myosin XI tail binding"/>
    <property type="evidence" value="ECO:0007669"/>
    <property type="project" value="UniProtKB-ARBA"/>
</dbReference>
<dbReference type="PROSITE" id="PS51775">
    <property type="entry name" value="GTD_BINDING"/>
    <property type="match status" value="1"/>
</dbReference>
<evidence type="ECO:0000256" key="3">
    <source>
        <dbReference type="ARBA" id="ARBA00022989"/>
    </source>
</evidence>
<organism evidence="6 7">
    <name type="scientific">Linum tenue</name>
    <dbReference type="NCBI Taxonomy" id="586396"/>
    <lineage>
        <taxon>Eukaryota</taxon>
        <taxon>Viridiplantae</taxon>
        <taxon>Streptophyta</taxon>
        <taxon>Embryophyta</taxon>
        <taxon>Tracheophyta</taxon>
        <taxon>Spermatophyta</taxon>
        <taxon>Magnoliopsida</taxon>
        <taxon>eudicotyledons</taxon>
        <taxon>Gunneridae</taxon>
        <taxon>Pentapetalae</taxon>
        <taxon>rosids</taxon>
        <taxon>fabids</taxon>
        <taxon>Malpighiales</taxon>
        <taxon>Linaceae</taxon>
        <taxon>Linum</taxon>
    </lineage>
</organism>
<keyword evidence="7" id="KW-1185">Reference proteome</keyword>
<evidence type="ECO:0000313" key="7">
    <source>
        <dbReference type="Proteomes" id="UP001154282"/>
    </source>
</evidence>
<name>A0AAV0S5U8_9ROSI</name>
<dbReference type="PANTHER" id="PTHR31422">
    <property type="entry name" value="BNAANNG28530D PROTEIN"/>
    <property type="match status" value="1"/>
</dbReference>
<comment type="caution">
    <text evidence="6">The sequence shown here is derived from an EMBL/GenBank/DDBJ whole genome shotgun (WGS) entry which is preliminary data.</text>
</comment>
<feature type="domain" description="GTD-binding" evidence="5">
    <location>
        <begin position="60"/>
        <end position="149"/>
    </location>
</feature>
<evidence type="ECO:0000256" key="2">
    <source>
        <dbReference type="ARBA" id="ARBA00022692"/>
    </source>
</evidence>